<sequence>MSSHKPVAKTDPQPTAPALPVTPSVLLKAEPQLTKEMVSASTISMGFSFSKAGICFSPLVDFPPDSDLLNRFALTPIRHTETESTISYSAEAASTVKKGYASVDIEASVKSWGITGKVSAHYDESRTQLSSSSELFITNRRVYKKVHLSLLKPTSLSLLPHLAKSLADIINNNESNLSKAQDIEAILASEGHAVIIGVDLGGCMANEVTEKRSSAKSAHELKVDAAASFSSTLTICASMDISGGLESLDEASKEAFKKAQSYLYLGGTHHLDIKGWEKSLEEEPYTWVAIGYRVRSTLDFLPADLRTKAKHILERAVLERRGEAAKVEAQPLYKMYRNDMQDHYYGLAIEQAFRVPGGGESVDEGVLCKVFVGPQVGTMPIWRAWSNEHTDNFYTLDRKELERLVREEKYIEQLLVGFAYPEAVPNETIPIYCVRRMFDGMNGKESDCLMTTNVDEYNNLKAEAGFVDYGILFHGIPNPDRF</sequence>
<feature type="region of interest" description="Disordered" evidence="1">
    <location>
        <begin position="1"/>
        <end position="22"/>
    </location>
</feature>
<dbReference type="Pfam" id="PF01823">
    <property type="entry name" value="MACPF"/>
    <property type="match status" value="1"/>
</dbReference>
<proteinExistence type="predicted"/>
<dbReference type="RefSeq" id="XP_007764164.1">
    <property type="nucleotide sequence ID" value="XM_007765974.1"/>
</dbReference>
<comment type="caution">
    <text evidence="4">The sequence shown here is derived from an EMBL/GenBank/DDBJ whole genome shotgun (WGS) entry which is preliminary data.</text>
</comment>
<dbReference type="GeneID" id="19208771"/>
<dbReference type="OrthoDB" id="9971254at2759"/>
<gene>
    <name evidence="4" type="ORF">CONPUDRAFT_69874</name>
</gene>
<dbReference type="InterPro" id="IPR043708">
    <property type="entry name" value="DUF5648"/>
</dbReference>
<reference evidence="5" key="1">
    <citation type="journal article" date="2012" name="Science">
        <title>The Paleozoic origin of enzymatic lignin decomposition reconstructed from 31 fungal genomes.</title>
        <authorList>
            <person name="Floudas D."/>
            <person name="Binder M."/>
            <person name="Riley R."/>
            <person name="Barry K."/>
            <person name="Blanchette R.A."/>
            <person name="Henrissat B."/>
            <person name="Martinez A.T."/>
            <person name="Otillar R."/>
            <person name="Spatafora J.W."/>
            <person name="Yadav J.S."/>
            <person name="Aerts A."/>
            <person name="Benoit I."/>
            <person name="Boyd A."/>
            <person name="Carlson A."/>
            <person name="Copeland A."/>
            <person name="Coutinho P.M."/>
            <person name="de Vries R.P."/>
            <person name="Ferreira P."/>
            <person name="Findley K."/>
            <person name="Foster B."/>
            <person name="Gaskell J."/>
            <person name="Glotzer D."/>
            <person name="Gorecki P."/>
            <person name="Heitman J."/>
            <person name="Hesse C."/>
            <person name="Hori C."/>
            <person name="Igarashi K."/>
            <person name="Jurgens J.A."/>
            <person name="Kallen N."/>
            <person name="Kersten P."/>
            <person name="Kohler A."/>
            <person name="Kuees U."/>
            <person name="Kumar T.K.A."/>
            <person name="Kuo A."/>
            <person name="LaButti K."/>
            <person name="Larrondo L.F."/>
            <person name="Lindquist E."/>
            <person name="Ling A."/>
            <person name="Lombard V."/>
            <person name="Lucas S."/>
            <person name="Lundell T."/>
            <person name="Martin R."/>
            <person name="McLaughlin D.J."/>
            <person name="Morgenstern I."/>
            <person name="Morin E."/>
            <person name="Murat C."/>
            <person name="Nagy L.G."/>
            <person name="Nolan M."/>
            <person name="Ohm R.A."/>
            <person name="Patyshakuliyeva A."/>
            <person name="Rokas A."/>
            <person name="Ruiz-Duenas F.J."/>
            <person name="Sabat G."/>
            <person name="Salamov A."/>
            <person name="Samejima M."/>
            <person name="Schmutz J."/>
            <person name="Slot J.C."/>
            <person name="St John F."/>
            <person name="Stenlid J."/>
            <person name="Sun H."/>
            <person name="Sun S."/>
            <person name="Syed K."/>
            <person name="Tsang A."/>
            <person name="Wiebenga A."/>
            <person name="Young D."/>
            <person name="Pisabarro A."/>
            <person name="Eastwood D.C."/>
            <person name="Martin F."/>
            <person name="Cullen D."/>
            <person name="Grigoriev I.V."/>
            <person name="Hibbett D.S."/>
        </authorList>
    </citation>
    <scope>NUCLEOTIDE SEQUENCE [LARGE SCALE GENOMIC DNA]</scope>
    <source>
        <strain evidence="5">RWD-64-598 SS2</strain>
    </source>
</reference>
<keyword evidence="5" id="KW-1185">Reference proteome</keyword>
<evidence type="ECO:0000313" key="5">
    <source>
        <dbReference type="Proteomes" id="UP000053558"/>
    </source>
</evidence>
<dbReference type="Pfam" id="PF18885">
    <property type="entry name" value="DUF5648"/>
    <property type="match status" value="1"/>
</dbReference>
<evidence type="ECO:0000256" key="1">
    <source>
        <dbReference type="SAM" id="MobiDB-lite"/>
    </source>
</evidence>
<dbReference type="Proteomes" id="UP000053558">
    <property type="component" value="Unassembled WGS sequence"/>
</dbReference>
<feature type="domain" description="DUF5648" evidence="3">
    <location>
        <begin position="331"/>
        <end position="474"/>
    </location>
</feature>
<evidence type="ECO:0000313" key="4">
    <source>
        <dbReference type="EMBL" id="EIW84899.1"/>
    </source>
</evidence>
<dbReference type="AlphaFoldDB" id="A0A5M3N0I5"/>
<evidence type="ECO:0000259" key="3">
    <source>
        <dbReference type="Pfam" id="PF18885"/>
    </source>
</evidence>
<accession>A0A5M3N0I5</accession>
<evidence type="ECO:0000259" key="2">
    <source>
        <dbReference type="Pfam" id="PF01823"/>
    </source>
</evidence>
<feature type="domain" description="MACPF" evidence="2">
    <location>
        <begin position="116"/>
        <end position="304"/>
    </location>
</feature>
<dbReference type="KEGG" id="cput:CONPUDRAFT_69874"/>
<name>A0A5M3N0I5_CONPW</name>
<dbReference type="EMBL" id="JH711574">
    <property type="protein sequence ID" value="EIW84899.1"/>
    <property type="molecule type" value="Genomic_DNA"/>
</dbReference>
<dbReference type="InterPro" id="IPR020864">
    <property type="entry name" value="MACPF"/>
</dbReference>
<protein>
    <recommendedName>
        <fullName evidence="6">MACPF domain-containing protein</fullName>
    </recommendedName>
</protein>
<evidence type="ECO:0008006" key="6">
    <source>
        <dbReference type="Google" id="ProtNLM"/>
    </source>
</evidence>
<organism evidence="4 5">
    <name type="scientific">Coniophora puteana (strain RWD-64-598)</name>
    <name type="common">Brown rot fungus</name>
    <dbReference type="NCBI Taxonomy" id="741705"/>
    <lineage>
        <taxon>Eukaryota</taxon>
        <taxon>Fungi</taxon>
        <taxon>Dikarya</taxon>
        <taxon>Basidiomycota</taxon>
        <taxon>Agaricomycotina</taxon>
        <taxon>Agaricomycetes</taxon>
        <taxon>Agaricomycetidae</taxon>
        <taxon>Boletales</taxon>
        <taxon>Coniophorineae</taxon>
        <taxon>Coniophoraceae</taxon>
        <taxon>Coniophora</taxon>
    </lineage>
</organism>